<evidence type="ECO:0000313" key="2">
    <source>
        <dbReference type="Proteomes" id="UP000054937"/>
    </source>
</evidence>
<dbReference type="EMBL" id="LDAU01000091">
    <property type="protein sequence ID" value="KRX06838.1"/>
    <property type="molecule type" value="Genomic_DNA"/>
</dbReference>
<evidence type="ECO:0000313" key="1">
    <source>
        <dbReference type="EMBL" id="KRX06838.1"/>
    </source>
</evidence>
<dbReference type="Proteomes" id="UP000054937">
    <property type="component" value="Unassembled WGS sequence"/>
</dbReference>
<name>A0A0V0QXB0_PSEPJ</name>
<keyword evidence="2" id="KW-1185">Reference proteome</keyword>
<proteinExistence type="predicted"/>
<organism evidence="1 2">
    <name type="scientific">Pseudocohnilembus persalinus</name>
    <name type="common">Ciliate</name>
    <dbReference type="NCBI Taxonomy" id="266149"/>
    <lineage>
        <taxon>Eukaryota</taxon>
        <taxon>Sar</taxon>
        <taxon>Alveolata</taxon>
        <taxon>Ciliophora</taxon>
        <taxon>Intramacronucleata</taxon>
        <taxon>Oligohymenophorea</taxon>
        <taxon>Scuticociliatia</taxon>
        <taxon>Philasterida</taxon>
        <taxon>Pseudocohnilembidae</taxon>
        <taxon>Pseudocohnilembus</taxon>
    </lineage>
</organism>
<dbReference type="AlphaFoldDB" id="A0A0V0QXB0"/>
<reference evidence="1 2" key="1">
    <citation type="journal article" date="2015" name="Sci. Rep.">
        <title>Genome of the facultative scuticociliatosis pathogen Pseudocohnilembus persalinus provides insight into its virulence through horizontal gene transfer.</title>
        <authorList>
            <person name="Xiong J."/>
            <person name="Wang G."/>
            <person name="Cheng J."/>
            <person name="Tian M."/>
            <person name="Pan X."/>
            <person name="Warren A."/>
            <person name="Jiang C."/>
            <person name="Yuan D."/>
            <person name="Miao W."/>
        </authorList>
    </citation>
    <scope>NUCLEOTIDE SEQUENCE [LARGE SCALE GENOMIC DNA]</scope>
    <source>
        <strain evidence="1">36N120E</strain>
    </source>
</reference>
<comment type="caution">
    <text evidence="1">The sequence shown here is derived from an EMBL/GenBank/DDBJ whole genome shotgun (WGS) entry which is preliminary data.</text>
</comment>
<dbReference type="OrthoDB" id="323990at2759"/>
<protein>
    <submittedName>
        <fullName evidence="1">Uncharacterized protein</fullName>
    </submittedName>
</protein>
<sequence>MEEENQDTVDLQIAVTKKFMPILKILDKNEKLQETLEGLLFMNLAYYKYKDPDHLKIMRSLFTHYCIFNVNRGLALLEAVFSEEELSKLKSQVKKEVYSYKGLLHGLKGQDFETAIQYLQKALDLGLSPIMKGVGINFTT</sequence>
<dbReference type="InParanoid" id="A0A0V0QXB0"/>
<accession>A0A0V0QXB0</accession>
<gene>
    <name evidence="1" type="ORF">PPERSA_11483</name>
</gene>